<keyword evidence="3" id="KW-1185">Reference proteome</keyword>
<protein>
    <recommendedName>
        <fullName evidence="4">BZIP domain-containing protein</fullName>
    </recommendedName>
</protein>
<name>A0A0L0HKK9_SPIPD</name>
<evidence type="ECO:0008006" key="4">
    <source>
        <dbReference type="Google" id="ProtNLM"/>
    </source>
</evidence>
<dbReference type="OrthoDB" id="1939598at2759"/>
<dbReference type="Proteomes" id="UP000053201">
    <property type="component" value="Unassembled WGS sequence"/>
</dbReference>
<accession>A0A0L0HKK9</accession>
<evidence type="ECO:0000256" key="1">
    <source>
        <dbReference type="SAM" id="MobiDB-lite"/>
    </source>
</evidence>
<dbReference type="AlphaFoldDB" id="A0A0L0HKK9"/>
<dbReference type="RefSeq" id="XP_016609408.1">
    <property type="nucleotide sequence ID" value="XM_016751457.1"/>
</dbReference>
<dbReference type="InParanoid" id="A0A0L0HKK9"/>
<dbReference type="EMBL" id="KQ257454">
    <property type="protein sequence ID" value="KND01369.1"/>
    <property type="molecule type" value="Genomic_DNA"/>
</dbReference>
<dbReference type="GeneID" id="27686716"/>
<sequence length="217" mass="23445">MESNLMNVEKREIVHYASTGIQYLQNSVPLPLEVTNMSASVSASSVDTFLGPPTASMTPRPLLNHTSSLDSLFSSPSSSPSEFLPSSLISTSSTITPSFESSSSHGASIGSSSGTSISITLPPSATTTTPSARHRLKKKLYTQALERAATEKTNQVEALSGSLDRMYREIRFLRDLVVERDGREALDRLYWENAVVLSQYQHLEGPVDAAENSFASG</sequence>
<evidence type="ECO:0000313" key="3">
    <source>
        <dbReference type="Proteomes" id="UP000053201"/>
    </source>
</evidence>
<evidence type="ECO:0000313" key="2">
    <source>
        <dbReference type="EMBL" id="KND01369.1"/>
    </source>
</evidence>
<feature type="region of interest" description="Disordered" evidence="1">
    <location>
        <begin position="100"/>
        <end position="133"/>
    </location>
</feature>
<dbReference type="VEuPathDB" id="FungiDB:SPPG_03182"/>
<reference evidence="2 3" key="1">
    <citation type="submission" date="2009-08" db="EMBL/GenBank/DDBJ databases">
        <title>The Genome Sequence of Spizellomyces punctatus strain DAOM BR117.</title>
        <authorList>
            <consortium name="The Broad Institute Genome Sequencing Platform"/>
            <person name="Russ C."/>
            <person name="Cuomo C."/>
            <person name="Shea T."/>
            <person name="Young S.K."/>
            <person name="Zeng Q."/>
            <person name="Koehrsen M."/>
            <person name="Haas B."/>
            <person name="Borodovsky M."/>
            <person name="Guigo R."/>
            <person name="Alvarado L."/>
            <person name="Berlin A."/>
            <person name="Bochicchio J."/>
            <person name="Borenstein D."/>
            <person name="Chapman S."/>
            <person name="Chen Z."/>
            <person name="Engels R."/>
            <person name="Freedman E."/>
            <person name="Gellesch M."/>
            <person name="Goldberg J."/>
            <person name="Griggs A."/>
            <person name="Gujja S."/>
            <person name="Heiman D."/>
            <person name="Hepburn T."/>
            <person name="Howarth C."/>
            <person name="Jen D."/>
            <person name="Larson L."/>
            <person name="Lewis B."/>
            <person name="Mehta T."/>
            <person name="Park D."/>
            <person name="Pearson M."/>
            <person name="Roberts A."/>
            <person name="Saif S."/>
            <person name="Shenoy N."/>
            <person name="Sisk P."/>
            <person name="Stolte C."/>
            <person name="Sykes S."/>
            <person name="Thomson T."/>
            <person name="Walk T."/>
            <person name="White J."/>
            <person name="Yandava C."/>
            <person name="Burger G."/>
            <person name="Gray M.W."/>
            <person name="Holland P.W.H."/>
            <person name="King N."/>
            <person name="Lang F.B.F."/>
            <person name="Roger A.J."/>
            <person name="Ruiz-Trillo I."/>
            <person name="Lander E."/>
            <person name="Nusbaum C."/>
        </authorList>
    </citation>
    <scope>NUCLEOTIDE SEQUENCE [LARGE SCALE GENOMIC DNA]</scope>
    <source>
        <strain evidence="2 3">DAOM BR117</strain>
    </source>
</reference>
<organism evidence="2 3">
    <name type="scientific">Spizellomyces punctatus (strain DAOM BR117)</name>
    <dbReference type="NCBI Taxonomy" id="645134"/>
    <lineage>
        <taxon>Eukaryota</taxon>
        <taxon>Fungi</taxon>
        <taxon>Fungi incertae sedis</taxon>
        <taxon>Chytridiomycota</taxon>
        <taxon>Chytridiomycota incertae sedis</taxon>
        <taxon>Chytridiomycetes</taxon>
        <taxon>Spizellomycetales</taxon>
        <taxon>Spizellomycetaceae</taxon>
        <taxon>Spizellomyces</taxon>
    </lineage>
</organism>
<feature type="compositionally biased region" description="Low complexity" evidence="1">
    <location>
        <begin position="100"/>
        <end position="131"/>
    </location>
</feature>
<proteinExistence type="predicted"/>
<gene>
    <name evidence="2" type="ORF">SPPG_03182</name>
</gene>